<dbReference type="CDD" id="cd06267">
    <property type="entry name" value="PBP1_LacI_sugar_binding-like"/>
    <property type="match status" value="1"/>
</dbReference>
<dbReference type="SUPFAM" id="SSF47413">
    <property type="entry name" value="lambda repressor-like DNA-binding domains"/>
    <property type="match status" value="1"/>
</dbReference>
<dbReference type="EMBL" id="DSVL01000281">
    <property type="protein sequence ID" value="HFH29667.1"/>
    <property type="molecule type" value="Genomic_DNA"/>
</dbReference>
<dbReference type="Gene3D" id="1.10.260.40">
    <property type="entry name" value="lambda repressor-like DNA-binding domains"/>
    <property type="match status" value="1"/>
</dbReference>
<keyword evidence="2" id="KW-0238">DNA-binding</keyword>
<proteinExistence type="predicted"/>
<dbReference type="SMART" id="SM00354">
    <property type="entry name" value="HTH_LACI"/>
    <property type="match status" value="1"/>
</dbReference>
<evidence type="ECO:0000259" key="4">
    <source>
        <dbReference type="PROSITE" id="PS50932"/>
    </source>
</evidence>
<dbReference type="PANTHER" id="PTHR30146">
    <property type="entry name" value="LACI-RELATED TRANSCRIPTIONAL REPRESSOR"/>
    <property type="match status" value="1"/>
</dbReference>
<dbReference type="Pfam" id="PF13377">
    <property type="entry name" value="Peripla_BP_3"/>
    <property type="match status" value="1"/>
</dbReference>
<dbReference type="PANTHER" id="PTHR30146:SF109">
    <property type="entry name" value="HTH-TYPE TRANSCRIPTIONAL REGULATOR GALS"/>
    <property type="match status" value="1"/>
</dbReference>
<dbReference type="InterPro" id="IPR000843">
    <property type="entry name" value="HTH_LacI"/>
</dbReference>
<evidence type="ECO:0000256" key="2">
    <source>
        <dbReference type="ARBA" id="ARBA00023125"/>
    </source>
</evidence>
<evidence type="ECO:0000313" key="5">
    <source>
        <dbReference type="EMBL" id="HFH29667.1"/>
    </source>
</evidence>
<feature type="domain" description="HTH lacI-type" evidence="4">
    <location>
        <begin position="2"/>
        <end position="56"/>
    </location>
</feature>
<keyword evidence="3" id="KW-0804">Transcription</keyword>
<dbReference type="Pfam" id="PF00356">
    <property type="entry name" value="LacI"/>
    <property type="match status" value="1"/>
</dbReference>
<dbReference type="CDD" id="cd01392">
    <property type="entry name" value="HTH_LacI"/>
    <property type="match status" value="1"/>
</dbReference>
<keyword evidence="1" id="KW-0805">Transcription regulation</keyword>
<dbReference type="Gene3D" id="3.40.50.2300">
    <property type="match status" value="2"/>
</dbReference>
<sequence length="341" mass="37701">MVTIYDIAKITGYSAPTVSKALNNQSDIGQKTKDKILQVAKELGYIPNSSAKGLVTKKSWLIGLIYEEDDMGVGIEHPLFASIINAFKQNMEATGYELIFIARNLGGRKMSLLEHCRYRHVDGVLIVNSNADNEEVLEVTKSDVPCISSNIVFPDVSTVTSENIRPAVEAVQYVYSLGHRSIAHIAGPQNNIASAGYERLEGYKAGLVSRNLPINEELIVVSDLWNGQSGYKAMIELWKRKVKPTAIFCASDIMAMGVMNACRDLGLRIPEDISIISFDDNLWASFAHPPLTTFRQDRQAIGKKAAEMMMMLLNGEKVPPRVLVPVTLIERDSCARLPLET</sequence>
<dbReference type="InterPro" id="IPR010982">
    <property type="entry name" value="Lambda_DNA-bd_dom_sf"/>
</dbReference>
<evidence type="ECO:0000256" key="3">
    <source>
        <dbReference type="ARBA" id="ARBA00023163"/>
    </source>
</evidence>
<dbReference type="PROSITE" id="PS50932">
    <property type="entry name" value="HTH_LACI_2"/>
    <property type="match status" value="1"/>
</dbReference>
<name>A0A7C3IJR3_9SPIR</name>
<comment type="caution">
    <text evidence="5">The sequence shown here is derived from an EMBL/GenBank/DDBJ whole genome shotgun (WGS) entry which is preliminary data.</text>
</comment>
<reference evidence="5" key="1">
    <citation type="journal article" date="2020" name="mSystems">
        <title>Genome- and Community-Level Interaction Insights into Carbon Utilization and Element Cycling Functions of Hydrothermarchaeota in Hydrothermal Sediment.</title>
        <authorList>
            <person name="Zhou Z."/>
            <person name="Liu Y."/>
            <person name="Xu W."/>
            <person name="Pan J."/>
            <person name="Luo Z.H."/>
            <person name="Li M."/>
        </authorList>
    </citation>
    <scope>NUCLEOTIDE SEQUENCE [LARGE SCALE GENOMIC DNA]</scope>
    <source>
        <strain evidence="5">SpSt-503</strain>
    </source>
</reference>
<gene>
    <name evidence="5" type="ORF">ENS59_09180</name>
</gene>
<dbReference type="InterPro" id="IPR028082">
    <property type="entry name" value="Peripla_BP_I"/>
</dbReference>
<dbReference type="GO" id="GO:0003700">
    <property type="term" value="F:DNA-binding transcription factor activity"/>
    <property type="evidence" value="ECO:0007669"/>
    <property type="project" value="TreeGrafter"/>
</dbReference>
<organism evidence="5">
    <name type="scientific">Gracilinema caldarium</name>
    <dbReference type="NCBI Taxonomy" id="215591"/>
    <lineage>
        <taxon>Bacteria</taxon>
        <taxon>Pseudomonadati</taxon>
        <taxon>Spirochaetota</taxon>
        <taxon>Spirochaetia</taxon>
        <taxon>Spirochaetales</taxon>
        <taxon>Breznakiellaceae</taxon>
        <taxon>Gracilinema</taxon>
    </lineage>
</organism>
<dbReference type="SUPFAM" id="SSF53822">
    <property type="entry name" value="Periplasmic binding protein-like I"/>
    <property type="match status" value="1"/>
</dbReference>
<protein>
    <submittedName>
        <fullName evidence="5">LacI family transcriptional regulator</fullName>
    </submittedName>
</protein>
<dbReference type="AlphaFoldDB" id="A0A7C3IJR3"/>
<dbReference type="GO" id="GO:0000976">
    <property type="term" value="F:transcription cis-regulatory region binding"/>
    <property type="evidence" value="ECO:0007669"/>
    <property type="project" value="TreeGrafter"/>
</dbReference>
<evidence type="ECO:0000256" key="1">
    <source>
        <dbReference type="ARBA" id="ARBA00023015"/>
    </source>
</evidence>
<accession>A0A7C3IJR3</accession>
<dbReference type="InterPro" id="IPR046335">
    <property type="entry name" value="LacI/GalR-like_sensor"/>
</dbReference>